<keyword evidence="1" id="KW-0812">Transmembrane</keyword>
<comment type="caution">
    <text evidence="2">The sequence shown here is derived from an EMBL/GenBank/DDBJ whole genome shotgun (WGS) entry which is preliminary data.</text>
</comment>
<keyword evidence="3" id="KW-1185">Reference proteome</keyword>
<feature type="transmembrane region" description="Helical" evidence="1">
    <location>
        <begin position="279"/>
        <end position="299"/>
    </location>
</feature>
<keyword evidence="2" id="KW-0547">Nucleotide-binding</keyword>
<accession>A0AAW2YVH6</accession>
<dbReference type="EMBL" id="JAOPGA020000730">
    <property type="protein sequence ID" value="KAL0481054.1"/>
    <property type="molecule type" value="Genomic_DNA"/>
</dbReference>
<evidence type="ECO:0000256" key="1">
    <source>
        <dbReference type="SAM" id="Phobius"/>
    </source>
</evidence>
<dbReference type="GO" id="GO:0005524">
    <property type="term" value="F:ATP binding"/>
    <property type="evidence" value="ECO:0007669"/>
    <property type="project" value="UniProtKB-KW"/>
</dbReference>
<protein>
    <submittedName>
        <fullName evidence="2">Phosphate import ATP-binding protein PstB</fullName>
    </submittedName>
</protein>
<reference evidence="2 3" key="1">
    <citation type="submission" date="2024-03" db="EMBL/GenBank/DDBJ databases">
        <title>The Acrasis kona genome and developmental transcriptomes reveal deep origins of eukaryotic multicellular pathways.</title>
        <authorList>
            <person name="Sheikh S."/>
            <person name="Fu C.-J."/>
            <person name="Brown M.W."/>
            <person name="Baldauf S.L."/>
        </authorList>
    </citation>
    <scope>NUCLEOTIDE SEQUENCE [LARGE SCALE GENOMIC DNA]</scope>
    <source>
        <strain evidence="2 3">ATCC MYA-3509</strain>
    </source>
</reference>
<keyword evidence="1" id="KW-0472">Membrane</keyword>
<sequence>MESEKSYDFFEFTITPNVSFTVRESGIVLNKTILTPVLSSGNYIATWKYSKDGIISSGMDQVRIKQIRLFTDNCSTRTLAPTQAPTIAPSLAPVATNTPIATRTPVIVKFSIDNYLYGFYLNGAQVRGNNSIEWMETQTIELSLKENDVVAVYGYNTQAQQGVLAEIVDKNTGRVITTTGSHWRCSGNVNLDKGSNFTGYNSPVTYGNNNNNAVWGTRPSISLNAMWIWDISSQREYSYSVCKVQITQEMLLSNRSEPTHTPTPTATQFSRIPSPSPQVSSASVVGFNFVILLFTLLFLMF</sequence>
<evidence type="ECO:0000313" key="2">
    <source>
        <dbReference type="EMBL" id="KAL0481054.1"/>
    </source>
</evidence>
<gene>
    <name evidence="2" type="ORF">AKO1_012856</name>
</gene>
<evidence type="ECO:0000313" key="3">
    <source>
        <dbReference type="Proteomes" id="UP001431209"/>
    </source>
</evidence>
<name>A0AAW2YVH6_9EUKA</name>
<organism evidence="2 3">
    <name type="scientific">Acrasis kona</name>
    <dbReference type="NCBI Taxonomy" id="1008807"/>
    <lineage>
        <taxon>Eukaryota</taxon>
        <taxon>Discoba</taxon>
        <taxon>Heterolobosea</taxon>
        <taxon>Tetramitia</taxon>
        <taxon>Eutetramitia</taxon>
        <taxon>Acrasidae</taxon>
        <taxon>Acrasis</taxon>
    </lineage>
</organism>
<proteinExistence type="predicted"/>
<dbReference type="AlphaFoldDB" id="A0AAW2YVH6"/>
<dbReference type="Proteomes" id="UP001431209">
    <property type="component" value="Unassembled WGS sequence"/>
</dbReference>
<keyword evidence="1" id="KW-1133">Transmembrane helix</keyword>
<keyword evidence="2" id="KW-0067">ATP-binding</keyword>